<sequence length="918" mass="102059">MDARTPSPPVPTVDPGNEGGSKPRRKKSHAHARSPTLGTSRPSSGASPGIYRVHRASSGTPSAPTAKTGRTIRESRSPTPGNRSPSSGALPDRARQASSGTRTAPTEKRIRSIRRSRSQTPGNLSPSRGVLPVKVHRSSSGARAAPTAKTLRTVRDNSMPKRAAEDAASTPGKSPSLTGGTTGPRGKDLRSQPTPSSSTVPDVDGEALIPQGGHSDLRKKDAYTGKRTPASKDERDSTPYDGTVWPPVRGTTSATLSQARPSKSTSLVEKADSATKGKHDALAESTGRRSRGVYADGPSTDKNSGLEPELTPFQPNKPRSLSLLEVQQSDEIPMTLTTAVSPTLQDPSLELARASQQAAGPAAPENARRGTEQTQASYYLMMKDLAKSHQTDPKPRRFTVNEVPHGPPRFRWTWALLAAAVLVIATLFFLSPLWGRQSSVRRSRGACITGDCYHVAGILGSSLNLKADPCVDFDSFVCSKWKPKSEFITNFEVEMNRIHMKRVADLLLNGNPHFNASAKSARFMHKCTEQTENRENLKALTDFAYLLGIPWPYNKKAVDSVDVNPLRVVFELSVKWGICIWFDAIMRALGTGRRAQPAFYIQVTDRPSAWLNFVRILERNNARERYYRDFCRLYHVECQSGTELQRLFGVENAVLSALDDVVDRGRNRIAKMKTKKLVDLTRNVSLEEWTDVVKAHAPESQDPREFPFYFGNEMLLVALDMIFYNHSHAVIMEHLAWRFVQQYTVLGSPNGHIIFAGNSENAAKFMSIDCYNTASQKLGLLLAAESAFSLFTAAERKRVTNLLKNLTDLAIKMVNLIPWSEEGRHYMASKIARLDIVMFPENLENLDEDLSEMYSAFLDAKKHSNDSLLDYWLDATETLEDLNDTDYEFMQFRWRIYQQELIDYEYWTNQASNQIKLP</sequence>
<dbReference type="Proteomes" id="UP000821865">
    <property type="component" value="Chromosome 6"/>
</dbReference>
<keyword evidence="2" id="KW-1185">Reference proteome</keyword>
<organism evidence="1 2">
    <name type="scientific">Dermacentor silvarum</name>
    <name type="common">Tick</name>
    <dbReference type="NCBI Taxonomy" id="543639"/>
    <lineage>
        <taxon>Eukaryota</taxon>
        <taxon>Metazoa</taxon>
        <taxon>Ecdysozoa</taxon>
        <taxon>Arthropoda</taxon>
        <taxon>Chelicerata</taxon>
        <taxon>Arachnida</taxon>
        <taxon>Acari</taxon>
        <taxon>Parasitiformes</taxon>
        <taxon>Ixodida</taxon>
        <taxon>Ixodoidea</taxon>
        <taxon>Ixodidae</taxon>
        <taxon>Rhipicephalinae</taxon>
        <taxon>Dermacentor</taxon>
    </lineage>
</organism>
<evidence type="ECO:0000313" key="1">
    <source>
        <dbReference type="EMBL" id="KAH7945127.1"/>
    </source>
</evidence>
<evidence type="ECO:0000313" key="2">
    <source>
        <dbReference type="Proteomes" id="UP000821865"/>
    </source>
</evidence>
<name>A0ACB8CJN8_DERSI</name>
<protein>
    <submittedName>
        <fullName evidence="1">Uncharacterized protein</fullName>
    </submittedName>
</protein>
<dbReference type="EMBL" id="CM023475">
    <property type="protein sequence ID" value="KAH7945127.1"/>
    <property type="molecule type" value="Genomic_DNA"/>
</dbReference>
<comment type="caution">
    <text evidence="1">The sequence shown here is derived from an EMBL/GenBank/DDBJ whole genome shotgun (WGS) entry which is preliminary data.</text>
</comment>
<accession>A0ACB8CJN8</accession>
<reference evidence="1" key="1">
    <citation type="submission" date="2020-05" db="EMBL/GenBank/DDBJ databases">
        <title>Large-scale comparative analyses of tick genomes elucidate their genetic diversity and vector capacities.</title>
        <authorList>
            <person name="Jia N."/>
            <person name="Wang J."/>
            <person name="Shi W."/>
            <person name="Du L."/>
            <person name="Sun Y."/>
            <person name="Zhan W."/>
            <person name="Jiang J."/>
            <person name="Wang Q."/>
            <person name="Zhang B."/>
            <person name="Ji P."/>
            <person name="Sakyi L.B."/>
            <person name="Cui X."/>
            <person name="Yuan T."/>
            <person name="Jiang B."/>
            <person name="Yang W."/>
            <person name="Lam T.T.-Y."/>
            <person name="Chang Q."/>
            <person name="Ding S."/>
            <person name="Wang X."/>
            <person name="Zhu J."/>
            <person name="Ruan X."/>
            <person name="Zhao L."/>
            <person name="Wei J."/>
            <person name="Que T."/>
            <person name="Du C."/>
            <person name="Cheng J."/>
            <person name="Dai P."/>
            <person name="Han X."/>
            <person name="Huang E."/>
            <person name="Gao Y."/>
            <person name="Liu J."/>
            <person name="Shao H."/>
            <person name="Ye R."/>
            <person name="Li L."/>
            <person name="Wei W."/>
            <person name="Wang X."/>
            <person name="Wang C."/>
            <person name="Yang T."/>
            <person name="Huo Q."/>
            <person name="Li W."/>
            <person name="Guo W."/>
            <person name="Chen H."/>
            <person name="Zhou L."/>
            <person name="Ni X."/>
            <person name="Tian J."/>
            <person name="Zhou Y."/>
            <person name="Sheng Y."/>
            <person name="Liu T."/>
            <person name="Pan Y."/>
            <person name="Xia L."/>
            <person name="Li J."/>
            <person name="Zhao F."/>
            <person name="Cao W."/>
        </authorList>
    </citation>
    <scope>NUCLEOTIDE SEQUENCE</scope>
    <source>
        <strain evidence="1">Dsil-2018</strain>
    </source>
</reference>
<gene>
    <name evidence="1" type="ORF">HPB49_007134</name>
</gene>
<proteinExistence type="predicted"/>